<dbReference type="PANTHER" id="PTHR47843:SF2">
    <property type="entry name" value="BTB DOMAIN-CONTAINING PROTEIN"/>
    <property type="match status" value="1"/>
</dbReference>
<evidence type="ECO:0000259" key="1">
    <source>
        <dbReference type="PROSITE" id="PS50097"/>
    </source>
</evidence>
<dbReference type="InterPro" id="IPR011333">
    <property type="entry name" value="SKP1/BTB/POZ_sf"/>
</dbReference>
<comment type="caution">
    <text evidence="2">The sequence shown here is derived from an EMBL/GenBank/DDBJ whole genome shotgun (WGS) entry which is preliminary data.</text>
</comment>
<name>A0ABR1YCA7_9PEZI</name>
<protein>
    <recommendedName>
        <fullName evidence="1">BTB domain-containing protein</fullName>
    </recommendedName>
</protein>
<feature type="domain" description="BTB" evidence="1">
    <location>
        <begin position="10"/>
        <end position="79"/>
    </location>
</feature>
<proteinExistence type="predicted"/>
<organism evidence="2 3">
    <name type="scientific">Phyllosticta capitalensis</name>
    <dbReference type="NCBI Taxonomy" id="121624"/>
    <lineage>
        <taxon>Eukaryota</taxon>
        <taxon>Fungi</taxon>
        <taxon>Dikarya</taxon>
        <taxon>Ascomycota</taxon>
        <taxon>Pezizomycotina</taxon>
        <taxon>Dothideomycetes</taxon>
        <taxon>Dothideomycetes incertae sedis</taxon>
        <taxon>Botryosphaeriales</taxon>
        <taxon>Phyllostictaceae</taxon>
        <taxon>Phyllosticta</taxon>
    </lineage>
</organism>
<reference evidence="2 3" key="1">
    <citation type="submission" date="2024-04" db="EMBL/GenBank/DDBJ databases">
        <title>Phyllosticta paracitricarpa is synonymous to the EU quarantine fungus P. citricarpa based on phylogenomic analyses.</title>
        <authorList>
            <consortium name="Lawrence Berkeley National Laboratory"/>
            <person name="Van Ingen-Buijs V.A."/>
            <person name="Van Westerhoven A.C."/>
            <person name="Haridas S."/>
            <person name="Skiadas P."/>
            <person name="Martin F."/>
            <person name="Groenewald J.Z."/>
            <person name="Crous P.W."/>
            <person name="Seidl M.F."/>
        </authorList>
    </citation>
    <scope>NUCLEOTIDE SEQUENCE [LARGE SCALE GENOMIC DNA]</scope>
    <source>
        <strain evidence="2 3">CBS 123374</strain>
    </source>
</reference>
<dbReference type="Gene3D" id="3.30.710.10">
    <property type="entry name" value="Potassium Channel Kv1.1, Chain A"/>
    <property type="match status" value="1"/>
</dbReference>
<accession>A0ABR1YCA7</accession>
<gene>
    <name evidence="2" type="ORF">HDK90DRAFT_543249</name>
</gene>
<dbReference type="EMBL" id="JBBWRZ010000012">
    <property type="protein sequence ID" value="KAK8224626.1"/>
    <property type="molecule type" value="Genomic_DNA"/>
</dbReference>
<evidence type="ECO:0000313" key="3">
    <source>
        <dbReference type="Proteomes" id="UP001492380"/>
    </source>
</evidence>
<dbReference type="PROSITE" id="PS50097">
    <property type="entry name" value="BTB"/>
    <property type="match status" value="1"/>
</dbReference>
<dbReference type="PANTHER" id="PTHR47843">
    <property type="entry name" value="BTB DOMAIN-CONTAINING PROTEIN-RELATED"/>
    <property type="match status" value="1"/>
</dbReference>
<keyword evidence="3" id="KW-1185">Reference proteome</keyword>
<evidence type="ECO:0000313" key="2">
    <source>
        <dbReference type="EMBL" id="KAK8224626.1"/>
    </source>
</evidence>
<dbReference type="InterPro" id="IPR000210">
    <property type="entry name" value="BTB/POZ_dom"/>
</dbReference>
<dbReference type="CDD" id="cd18186">
    <property type="entry name" value="BTB_POZ_ZBTB_KLHL-like"/>
    <property type="match status" value="1"/>
</dbReference>
<dbReference type="Pfam" id="PF00651">
    <property type="entry name" value="BTB"/>
    <property type="match status" value="1"/>
</dbReference>
<dbReference type="SUPFAM" id="SSF54695">
    <property type="entry name" value="POZ domain"/>
    <property type="match status" value="1"/>
</dbReference>
<sequence length="123" mass="14185">LPNAARGCQKIVTFKVGLSESIYYIHDHIICCESSVFKMALNSEFKEGKTKEIVLDDTDEQVFEIIMHWAYTHELPGPNSEQKWKVQMREDEDGDEVETTWDFLLSSAYVFAKRYDMPLLASG</sequence>
<feature type="non-terminal residue" evidence="2">
    <location>
        <position position="123"/>
    </location>
</feature>
<feature type="non-terminal residue" evidence="2">
    <location>
        <position position="1"/>
    </location>
</feature>
<dbReference type="Proteomes" id="UP001492380">
    <property type="component" value="Unassembled WGS sequence"/>
</dbReference>